<proteinExistence type="predicted"/>
<evidence type="ECO:0000313" key="1">
    <source>
        <dbReference type="EMBL" id="PNR57690.1"/>
    </source>
</evidence>
<reference evidence="1 3" key="1">
    <citation type="journal article" date="2008" name="Science">
        <title>The Physcomitrella genome reveals evolutionary insights into the conquest of land by plants.</title>
        <authorList>
            <person name="Rensing S."/>
            <person name="Lang D."/>
            <person name="Zimmer A."/>
            <person name="Terry A."/>
            <person name="Salamov A."/>
            <person name="Shapiro H."/>
            <person name="Nishiyama T."/>
            <person name="Perroud P.-F."/>
            <person name="Lindquist E."/>
            <person name="Kamisugi Y."/>
            <person name="Tanahashi T."/>
            <person name="Sakakibara K."/>
            <person name="Fujita T."/>
            <person name="Oishi K."/>
            <person name="Shin-I T."/>
            <person name="Kuroki Y."/>
            <person name="Toyoda A."/>
            <person name="Suzuki Y."/>
            <person name="Hashimoto A."/>
            <person name="Yamaguchi K."/>
            <person name="Sugano A."/>
            <person name="Kohara Y."/>
            <person name="Fujiyama A."/>
            <person name="Anterola A."/>
            <person name="Aoki S."/>
            <person name="Ashton N."/>
            <person name="Barbazuk W.B."/>
            <person name="Barker E."/>
            <person name="Bennetzen J."/>
            <person name="Bezanilla M."/>
            <person name="Blankenship R."/>
            <person name="Cho S.H."/>
            <person name="Dutcher S."/>
            <person name="Estelle M."/>
            <person name="Fawcett J.A."/>
            <person name="Gundlach H."/>
            <person name="Hanada K."/>
            <person name="Heyl A."/>
            <person name="Hicks K.A."/>
            <person name="Hugh J."/>
            <person name="Lohr M."/>
            <person name="Mayer K."/>
            <person name="Melkozernov A."/>
            <person name="Murata T."/>
            <person name="Nelson D."/>
            <person name="Pils B."/>
            <person name="Prigge M."/>
            <person name="Reiss B."/>
            <person name="Renner T."/>
            <person name="Rombauts S."/>
            <person name="Rushton P."/>
            <person name="Sanderfoot A."/>
            <person name="Schween G."/>
            <person name="Shiu S.-H."/>
            <person name="Stueber K."/>
            <person name="Theodoulou F.L."/>
            <person name="Tu H."/>
            <person name="Van de Peer Y."/>
            <person name="Verrier P.J."/>
            <person name="Waters E."/>
            <person name="Wood A."/>
            <person name="Yang L."/>
            <person name="Cove D."/>
            <person name="Cuming A."/>
            <person name="Hasebe M."/>
            <person name="Lucas S."/>
            <person name="Mishler D.B."/>
            <person name="Reski R."/>
            <person name="Grigoriev I."/>
            <person name="Quatrano R.S."/>
            <person name="Boore J.L."/>
        </authorList>
    </citation>
    <scope>NUCLEOTIDE SEQUENCE [LARGE SCALE GENOMIC DNA]</scope>
    <source>
        <strain evidence="2 3">cv. Gransden 2004</strain>
    </source>
</reference>
<gene>
    <name evidence="1" type="ORF">PHYPA_004684</name>
</gene>
<sequence>MKISVAREIHGMLKSDSSLNLPFARRTPLESRTSAAQNSFSRGILVRESNLVVF</sequence>
<organism evidence="1">
    <name type="scientific">Physcomitrium patens</name>
    <name type="common">Spreading-leaved earth moss</name>
    <name type="synonym">Physcomitrella patens</name>
    <dbReference type="NCBI Taxonomy" id="3218"/>
    <lineage>
        <taxon>Eukaryota</taxon>
        <taxon>Viridiplantae</taxon>
        <taxon>Streptophyta</taxon>
        <taxon>Embryophyta</taxon>
        <taxon>Bryophyta</taxon>
        <taxon>Bryophytina</taxon>
        <taxon>Bryopsida</taxon>
        <taxon>Funariidae</taxon>
        <taxon>Funariales</taxon>
        <taxon>Funariaceae</taxon>
        <taxon>Physcomitrium</taxon>
    </lineage>
</organism>
<dbReference type="Proteomes" id="UP000006727">
    <property type="component" value="Chromosome 3"/>
</dbReference>
<dbReference type="EnsemblPlants" id="Pp3c3_19900V3.1">
    <property type="protein sequence ID" value="PAC:32940305.CDS.1"/>
    <property type="gene ID" value="Pp3c3_19900"/>
</dbReference>
<keyword evidence="3" id="KW-1185">Reference proteome</keyword>
<dbReference type="Gramene" id="Pp3c3_19900V3.1">
    <property type="protein sequence ID" value="PAC:32940305.CDS.1"/>
    <property type="gene ID" value="Pp3c3_19900"/>
</dbReference>
<name>A0A2K1KVB7_PHYPA</name>
<dbReference type="AlphaFoldDB" id="A0A2K1KVB7"/>
<dbReference type="EMBL" id="ABEU02000003">
    <property type="protein sequence ID" value="PNR57690.1"/>
    <property type="molecule type" value="Genomic_DNA"/>
</dbReference>
<dbReference type="Gramene" id="Pp3c3_19900V3.2">
    <property type="protein sequence ID" value="PAC:32940306.CDS.1"/>
    <property type="gene ID" value="Pp3c3_19900"/>
</dbReference>
<reference evidence="2" key="3">
    <citation type="submission" date="2020-12" db="UniProtKB">
        <authorList>
            <consortium name="EnsemblPlants"/>
        </authorList>
    </citation>
    <scope>IDENTIFICATION</scope>
</reference>
<evidence type="ECO:0000313" key="3">
    <source>
        <dbReference type="Proteomes" id="UP000006727"/>
    </source>
</evidence>
<reference evidence="1 3" key="2">
    <citation type="journal article" date="2018" name="Plant J.">
        <title>The Physcomitrella patens chromosome-scale assembly reveals moss genome structure and evolution.</title>
        <authorList>
            <person name="Lang D."/>
            <person name="Ullrich K.K."/>
            <person name="Murat F."/>
            <person name="Fuchs J."/>
            <person name="Jenkins J."/>
            <person name="Haas F.B."/>
            <person name="Piednoel M."/>
            <person name="Gundlach H."/>
            <person name="Van Bel M."/>
            <person name="Meyberg R."/>
            <person name="Vives C."/>
            <person name="Morata J."/>
            <person name="Symeonidi A."/>
            <person name="Hiss M."/>
            <person name="Muchero W."/>
            <person name="Kamisugi Y."/>
            <person name="Saleh O."/>
            <person name="Blanc G."/>
            <person name="Decker E.L."/>
            <person name="van Gessel N."/>
            <person name="Grimwood J."/>
            <person name="Hayes R.D."/>
            <person name="Graham S.W."/>
            <person name="Gunter L.E."/>
            <person name="McDaniel S.F."/>
            <person name="Hoernstein S.N.W."/>
            <person name="Larsson A."/>
            <person name="Li F.W."/>
            <person name="Perroud P.F."/>
            <person name="Phillips J."/>
            <person name="Ranjan P."/>
            <person name="Rokshar D.S."/>
            <person name="Rothfels C.J."/>
            <person name="Schneider L."/>
            <person name="Shu S."/>
            <person name="Stevenson D.W."/>
            <person name="Thummler F."/>
            <person name="Tillich M."/>
            <person name="Villarreal Aguilar J.C."/>
            <person name="Widiez T."/>
            <person name="Wong G.K."/>
            <person name="Wymore A."/>
            <person name="Zhang Y."/>
            <person name="Zimmer A.D."/>
            <person name="Quatrano R.S."/>
            <person name="Mayer K.F.X."/>
            <person name="Goodstein D."/>
            <person name="Casacuberta J.M."/>
            <person name="Vandepoele K."/>
            <person name="Reski R."/>
            <person name="Cuming A.C."/>
            <person name="Tuskan G.A."/>
            <person name="Maumus F."/>
            <person name="Salse J."/>
            <person name="Schmutz J."/>
            <person name="Rensing S.A."/>
        </authorList>
    </citation>
    <scope>NUCLEOTIDE SEQUENCE [LARGE SCALE GENOMIC DNA]</scope>
    <source>
        <strain evidence="2 3">cv. Gransden 2004</strain>
    </source>
</reference>
<evidence type="ECO:0000313" key="2">
    <source>
        <dbReference type="EnsemblPlants" id="PAC:32940305.CDS.1"/>
    </source>
</evidence>
<accession>A0A2K1KVB7</accession>
<dbReference type="InParanoid" id="A0A2K1KVB7"/>
<dbReference type="EnsemblPlants" id="Pp3c3_19900V3.2">
    <property type="protein sequence ID" value="PAC:32940306.CDS.1"/>
    <property type="gene ID" value="Pp3c3_19900"/>
</dbReference>
<protein>
    <submittedName>
        <fullName evidence="1 2">Uncharacterized protein</fullName>
    </submittedName>
</protein>